<name>A0A6M3Y2Z3_9ZZZZ</name>
<accession>A0A6M3Y2Z3</accession>
<dbReference type="CDD" id="cd07906">
    <property type="entry name" value="Adenylation_DNA_ligase_LigD_LigC"/>
    <property type="match status" value="1"/>
</dbReference>
<evidence type="ECO:0000256" key="2">
    <source>
        <dbReference type="ARBA" id="ARBA00022598"/>
    </source>
</evidence>
<comment type="similarity">
    <text evidence="1">Belongs to the ATP-dependent DNA ligase family.</text>
</comment>
<dbReference type="GO" id="GO:0006310">
    <property type="term" value="P:DNA recombination"/>
    <property type="evidence" value="ECO:0007669"/>
    <property type="project" value="InterPro"/>
</dbReference>
<dbReference type="Gene3D" id="3.30.470.30">
    <property type="entry name" value="DNA ligase/mRNA capping enzyme"/>
    <property type="match status" value="1"/>
</dbReference>
<feature type="domain" description="ATP-dependent DNA ligase family profile" evidence="3">
    <location>
        <begin position="106"/>
        <end position="189"/>
    </location>
</feature>
<dbReference type="GO" id="GO:0005524">
    <property type="term" value="F:ATP binding"/>
    <property type="evidence" value="ECO:0007669"/>
    <property type="project" value="InterPro"/>
</dbReference>
<dbReference type="PROSITE" id="PS50160">
    <property type="entry name" value="DNA_LIGASE_A3"/>
    <property type="match status" value="1"/>
</dbReference>
<dbReference type="InterPro" id="IPR012310">
    <property type="entry name" value="DNA_ligase_ATP-dep_cent"/>
</dbReference>
<dbReference type="SUPFAM" id="SSF56091">
    <property type="entry name" value="DNA ligase/mRNA capping enzyme, catalytic domain"/>
    <property type="match status" value="1"/>
</dbReference>
<dbReference type="AlphaFoldDB" id="A0A6M3Y2Z3"/>
<evidence type="ECO:0000259" key="3">
    <source>
        <dbReference type="PROSITE" id="PS50160"/>
    </source>
</evidence>
<evidence type="ECO:0000256" key="1">
    <source>
        <dbReference type="ARBA" id="ARBA00007572"/>
    </source>
</evidence>
<dbReference type="EMBL" id="MT145084">
    <property type="protein sequence ID" value="QJI03394.1"/>
    <property type="molecule type" value="Genomic_DNA"/>
</dbReference>
<dbReference type="PANTHER" id="PTHR45674">
    <property type="entry name" value="DNA LIGASE 1/3 FAMILY MEMBER"/>
    <property type="match status" value="1"/>
</dbReference>
<proteinExistence type="inferred from homology"/>
<dbReference type="InterPro" id="IPR050191">
    <property type="entry name" value="ATP-dep_DNA_ligase"/>
</dbReference>
<reference evidence="4" key="1">
    <citation type="submission" date="2020-03" db="EMBL/GenBank/DDBJ databases">
        <title>The deep terrestrial virosphere.</title>
        <authorList>
            <person name="Holmfeldt K."/>
            <person name="Nilsson E."/>
            <person name="Simone D."/>
            <person name="Lopez-Fernandez M."/>
            <person name="Wu X."/>
            <person name="de Brujin I."/>
            <person name="Lundin D."/>
            <person name="Andersson A."/>
            <person name="Bertilsson S."/>
            <person name="Dopson M."/>
        </authorList>
    </citation>
    <scope>NUCLEOTIDE SEQUENCE</scope>
    <source>
        <strain evidence="4">TM448B04481</strain>
    </source>
</reference>
<dbReference type="GO" id="GO:0006281">
    <property type="term" value="P:DNA repair"/>
    <property type="evidence" value="ECO:0007669"/>
    <property type="project" value="InterPro"/>
</dbReference>
<gene>
    <name evidence="4" type="ORF">TM448B04481_0004</name>
</gene>
<evidence type="ECO:0000313" key="4">
    <source>
        <dbReference type="EMBL" id="QJI03394.1"/>
    </source>
</evidence>
<organism evidence="4">
    <name type="scientific">viral metagenome</name>
    <dbReference type="NCBI Taxonomy" id="1070528"/>
    <lineage>
        <taxon>unclassified sequences</taxon>
        <taxon>metagenomes</taxon>
        <taxon>organismal metagenomes</taxon>
    </lineage>
</organism>
<keyword evidence="2 4" id="KW-0436">Ligase</keyword>
<protein>
    <submittedName>
        <fullName evidence="4">Putative DNA ligase domain protein</fullName>
    </submittedName>
</protein>
<dbReference type="Pfam" id="PF01068">
    <property type="entry name" value="DNA_ligase_A_M"/>
    <property type="match status" value="1"/>
</dbReference>
<sequence length="288" mass="31868">MYHLPHKPTMQPTLVDTPPAGSDWLHEIKYDGYRTQLAIWSGHALAYSRNGNNWTAKFGAIVEDAKAIPALSALIDGEVCVQDENGVTDFTALPTAITWHPERLVFFAFDLLHLDGDDLTGKSLEERRAKLRWLVDQVPGSRIVMSDEFAGDGKAFFDLADKHGLEGIVSKRKGSRYLSGSSRDWLKIKCWKTSTMDVIGVDRDKDGVPYALLADADGNRGAAYIGLPGDLRGAFWRYVEGRAADASPIAGIKRKASWLRPGMTAQVRYLKGSDKLRHAVVQAIEVEK</sequence>
<dbReference type="PANTHER" id="PTHR45674:SF4">
    <property type="entry name" value="DNA LIGASE 1"/>
    <property type="match status" value="1"/>
</dbReference>
<dbReference type="GO" id="GO:0003910">
    <property type="term" value="F:DNA ligase (ATP) activity"/>
    <property type="evidence" value="ECO:0007669"/>
    <property type="project" value="InterPro"/>
</dbReference>
<dbReference type="Gene3D" id="3.30.1490.70">
    <property type="match status" value="1"/>
</dbReference>